<comment type="caution">
    <text evidence="2">The sequence shown here is derived from an EMBL/GenBank/DDBJ whole genome shotgun (WGS) entry which is preliminary data.</text>
</comment>
<proteinExistence type="predicted"/>
<accession>A0ABQ8WFL4</accession>
<dbReference type="Proteomes" id="UP001220256">
    <property type="component" value="Unassembled WGS sequence"/>
</dbReference>
<gene>
    <name evidence="2" type="ORF">N7505_004623</name>
</gene>
<evidence type="ECO:0000313" key="3">
    <source>
        <dbReference type="Proteomes" id="UP001220256"/>
    </source>
</evidence>
<sequence>MMDKQQVEPIDPASTSAHNFSAEQRELQAGLQKLWGKLQEFYLEKARVVFYTAGHRGATYTSWVLPSLRFD</sequence>
<feature type="region of interest" description="Disordered" evidence="1">
    <location>
        <begin position="1"/>
        <end position="21"/>
    </location>
</feature>
<organism evidence="2 3">
    <name type="scientific">Penicillium chrysogenum</name>
    <name type="common">Penicillium notatum</name>
    <dbReference type="NCBI Taxonomy" id="5076"/>
    <lineage>
        <taxon>Eukaryota</taxon>
        <taxon>Fungi</taxon>
        <taxon>Dikarya</taxon>
        <taxon>Ascomycota</taxon>
        <taxon>Pezizomycotina</taxon>
        <taxon>Eurotiomycetes</taxon>
        <taxon>Eurotiomycetidae</taxon>
        <taxon>Eurotiales</taxon>
        <taxon>Aspergillaceae</taxon>
        <taxon>Penicillium</taxon>
        <taxon>Penicillium chrysogenum species complex</taxon>
    </lineage>
</organism>
<protein>
    <submittedName>
        <fullName evidence="2">Uncharacterized protein</fullName>
    </submittedName>
</protein>
<keyword evidence="3" id="KW-1185">Reference proteome</keyword>
<evidence type="ECO:0000313" key="2">
    <source>
        <dbReference type="EMBL" id="KAJ5268865.1"/>
    </source>
</evidence>
<name>A0ABQ8WFL4_PENCH</name>
<reference evidence="2 3" key="1">
    <citation type="journal article" date="2023" name="IMA Fungus">
        <title>Comparative genomic study of the Penicillium genus elucidates a diverse pangenome and 15 lateral gene transfer events.</title>
        <authorList>
            <person name="Petersen C."/>
            <person name="Sorensen T."/>
            <person name="Nielsen M.R."/>
            <person name="Sondergaard T.E."/>
            <person name="Sorensen J.L."/>
            <person name="Fitzpatrick D.A."/>
            <person name="Frisvad J.C."/>
            <person name="Nielsen K.L."/>
        </authorList>
    </citation>
    <scope>NUCLEOTIDE SEQUENCE [LARGE SCALE GENOMIC DNA]</scope>
    <source>
        <strain evidence="2 3">IBT 3361</strain>
    </source>
</reference>
<dbReference type="EMBL" id="JAPVEB010000003">
    <property type="protein sequence ID" value="KAJ5268865.1"/>
    <property type="molecule type" value="Genomic_DNA"/>
</dbReference>
<evidence type="ECO:0000256" key="1">
    <source>
        <dbReference type="SAM" id="MobiDB-lite"/>
    </source>
</evidence>